<accession>A0A1M2W6W2</accession>
<comment type="similarity">
    <text evidence="1">Belongs to the universal ribosomal protein uS17 family.</text>
</comment>
<name>A0A1M2W6W2_TRAPU</name>
<dbReference type="EMBL" id="MNAD01000148">
    <property type="protein sequence ID" value="OJT15579.1"/>
    <property type="molecule type" value="Genomic_DNA"/>
</dbReference>
<sequence length="135" mass="15464">MPPMSFVGQVTKVGFMNKTATISVSRFVFHPKTGKVRLRLRLRLLTRPPDVLIGTHDVLQRLERSKKYLTHDEENTLRMKDTVLIRNCPPISARKRFTVEKVIKSPEREREELHARQAAEAALRQQQSSTSTASA</sequence>
<evidence type="ECO:0000313" key="6">
    <source>
        <dbReference type="Proteomes" id="UP000184267"/>
    </source>
</evidence>
<keyword evidence="3" id="KW-0687">Ribonucleoprotein</keyword>
<dbReference type="GO" id="GO:0005840">
    <property type="term" value="C:ribosome"/>
    <property type="evidence" value="ECO:0007669"/>
    <property type="project" value="UniProtKB-KW"/>
</dbReference>
<proteinExistence type="inferred from homology"/>
<dbReference type="InterPro" id="IPR000266">
    <property type="entry name" value="Ribosomal_uS17"/>
</dbReference>
<dbReference type="GO" id="GO:0003735">
    <property type="term" value="F:structural constituent of ribosome"/>
    <property type="evidence" value="ECO:0007669"/>
    <property type="project" value="InterPro"/>
</dbReference>
<reference evidence="5 6" key="1">
    <citation type="submission" date="2016-10" db="EMBL/GenBank/DDBJ databases">
        <title>Genome sequence of the basidiomycete white-rot fungus Trametes pubescens.</title>
        <authorList>
            <person name="Makela M.R."/>
            <person name="Granchi Z."/>
            <person name="Peng M."/>
            <person name="De Vries R.P."/>
            <person name="Grigoriev I."/>
            <person name="Riley R."/>
            <person name="Hilden K."/>
        </authorList>
    </citation>
    <scope>NUCLEOTIDE SEQUENCE [LARGE SCALE GENOMIC DNA]</scope>
    <source>
        <strain evidence="5 6">FBCC735</strain>
    </source>
</reference>
<keyword evidence="6" id="KW-1185">Reference proteome</keyword>
<dbReference type="Gene3D" id="2.40.50.140">
    <property type="entry name" value="Nucleic acid-binding proteins"/>
    <property type="match status" value="1"/>
</dbReference>
<dbReference type="SUPFAM" id="SSF50249">
    <property type="entry name" value="Nucleic acid-binding proteins"/>
    <property type="match status" value="1"/>
</dbReference>
<evidence type="ECO:0000256" key="4">
    <source>
        <dbReference type="SAM" id="MobiDB-lite"/>
    </source>
</evidence>
<feature type="region of interest" description="Disordered" evidence="4">
    <location>
        <begin position="106"/>
        <end position="135"/>
    </location>
</feature>
<keyword evidence="2" id="KW-0689">Ribosomal protein</keyword>
<gene>
    <name evidence="5" type="ORF">TRAPUB_6179</name>
</gene>
<evidence type="ECO:0008006" key="7">
    <source>
        <dbReference type="Google" id="ProtNLM"/>
    </source>
</evidence>
<comment type="caution">
    <text evidence="5">The sequence shown here is derived from an EMBL/GenBank/DDBJ whole genome shotgun (WGS) entry which is preliminary data.</text>
</comment>
<protein>
    <recommendedName>
        <fullName evidence="7">Nucleic acid-binding protein</fullName>
    </recommendedName>
</protein>
<dbReference type="Pfam" id="PF00366">
    <property type="entry name" value="Ribosomal_S17"/>
    <property type="match status" value="1"/>
</dbReference>
<dbReference type="GO" id="GO:0006412">
    <property type="term" value="P:translation"/>
    <property type="evidence" value="ECO:0007669"/>
    <property type="project" value="InterPro"/>
</dbReference>
<feature type="compositionally biased region" description="Low complexity" evidence="4">
    <location>
        <begin position="118"/>
        <end position="135"/>
    </location>
</feature>
<dbReference type="GO" id="GO:1990904">
    <property type="term" value="C:ribonucleoprotein complex"/>
    <property type="evidence" value="ECO:0007669"/>
    <property type="project" value="UniProtKB-KW"/>
</dbReference>
<dbReference type="OrthoDB" id="274752at2759"/>
<dbReference type="OMA" id="RFITHAK"/>
<evidence type="ECO:0000313" key="5">
    <source>
        <dbReference type="EMBL" id="OJT15579.1"/>
    </source>
</evidence>
<evidence type="ECO:0000256" key="2">
    <source>
        <dbReference type="ARBA" id="ARBA00022980"/>
    </source>
</evidence>
<dbReference type="STRING" id="154538.A0A1M2W6W2"/>
<dbReference type="AlphaFoldDB" id="A0A1M2W6W2"/>
<dbReference type="Proteomes" id="UP000184267">
    <property type="component" value="Unassembled WGS sequence"/>
</dbReference>
<evidence type="ECO:0000256" key="3">
    <source>
        <dbReference type="ARBA" id="ARBA00023274"/>
    </source>
</evidence>
<dbReference type="CDD" id="cd00364">
    <property type="entry name" value="Ribosomal_uS17"/>
    <property type="match status" value="1"/>
</dbReference>
<dbReference type="InterPro" id="IPR012340">
    <property type="entry name" value="NA-bd_OB-fold"/>
</dbReference>
<feature type="compositionally biased region" description="Basic and acidic residues" evidence="4">
    <location>
        <begin position="106"/>
        <end position="117"/>
    </location>
</feature>
<organism evidence="5 6">
    <name type="scientific">Trametes pubescens</name>
    <name type="common">White-rot fungus</name>
    <dbReference type="NCBI Taxonomy" id="154538"/>
    <lineage>
        <taxon>Eukaryota</taxon>
        <taxon>Fungi</taxon>
        <taxon>Dikarya</taxon>
        <taxon>Basidiomycota</taxon>
        <taxon>Agaricomycotina</taxon>
        <taxon>Agaricomycetes</taxon>
        <taxon>Polyporales</taxon>
        <taxon>Polyporaceae</taxon>
        <taxon>Trametes</taxon>
    </lineage>
</organism>
<evidence type="ECO:0000256" key="1">
    <source>
        <dbReference type="ARBA" id="ARBA00010254"/>
    </source>
</evidence>